<proteinExistence type="predicted"/>
<feature type="chain" id="PRO_5011991659" evidence="3">
    <location>
        <begin position="20"/>
        <end position="446"/>
    </location>
</feature>
<evidence type="ECO:0000256" key="3">
    <source>
        <dbReference type="SAM" id="SignalP"/>
    </source>
</evidence>
<feature type="transmembrane region" description="Helical" evidence="2">
    <location>
        <begin position="316"/>
        <end position="338"/>
    </location>
</feature>
<dbReference type="EMBL" id="KZ270016">
    <property type="protein sequence ID" value="OZC08058.1"/>
    <property type="molecule type" value="Genomic_DNA"/>
</dbReference>
<dbReference type="Proteomes" id="UP000242913">
    <property type="component" value="Unassembled WGS sequence"/>
</dbReference>
<accession>A0A238BU22</accession>
<dbReference type="OrthoDB" id="5855624at2759"/>
<reference evidence="4 5" key="1">
    <citation type="submission" date="2015-12" db="EMBL/GenBank/DDBJ databases">
        <title>Draft genome of the nematode, Onchocerca flexuosa.</title>
        <authorList>
            <person name="Mitreva M."/>
        </authorList>
    </citation>
    <scope>NUCLEOTIDE SEQUENCE [LARGE SCALE GENOMIC DNA]</scope>
    <source>
        <strain evidence="4">Red Deer</strain>
    </source>
</reference>
<evidence type="ECO:0000256" key="2">
    <source>
        <dbReference type="SAM" id="Phobius"/>
    </source>
</evidence>
<sequence length="446" mass="49035">MRRISVVSFLFICFQQTIASNVTQVGIIHKDYHMNGNQNLGSNHRVFRSQENSMNSIYRARSYHYNGQNNFEARYQNVQMSKPTSQVDYNSESTNASETTNVIVQIQLIDYIDQDLRLPHGQTCVCPDEFSCSYLGTSVPRCYMSFTVILLSPDESVKYFATEFMPLTPSGNIDFDSELTQIQTVVHVDTFILPLNSVIPSIGNGHLSMQSRTLNGVILQTQLTVAYSVQCKGALIGRNCDLICHEAVANTAIAVCQSNLTNFFYTCTYMKNGQVQNCLPCPWGITQDSYCQNSDGGILAPSAADVVSSSFKVATIILGILVGILLIFLIVTLIYSILMNRRARDNAPSYISATSGQNYRSTLRSEGGANRPLLQSTNNESHNQVRRAPTVAPRSIPQLDALPAKSSLRKGTPLSPAHLCAVSSLNDTLNSTLSSVPLPPSKEADV</sequence>
<keyword evidence="2" id="KW-0812">Transmembrane</keyword>
<feature type="compositionally biased region" description="Polar residues" evidence="1">
    <location>
        <begin position="373"/>
        <end position="382"/>
    </location>
</feature>
<feature type="region of interest" description="Disordered" evidence="1">
    <location>
        <begin position="361"/>
        <end position="392"/>
    </location>
</feature>
<evidence type="ECO:0000256" key="1">
    <source>
        <dbReference type="SAM" id="MobiDB-lite"/>
    </source>
</evidence>
<evidence type="ECO:0000313" key="4">
    <source>
        <dbReference type="EMBL" id="OZC08058.1"/>
    </source>
</evidence>
<keyword evidence="2" id="KW-1133">Transmembrane helix</keyword>
<feature type="signal peptide" evidence="3">
    <location>
        <begin position="1"/>
        <end position="19"/>
    </location>
</feature>
<protein>
    <submittedName>
        <fullName evidence="4">Uncharacterized protein</fullName>
    </submittedName>
</protein>
<organism evidence="4 5">
    <name type="scientific">Onchocerca flexuosa</name>
    <dbReference type="NCBI Taxonomy" id="387005"/>
    <lineage>
        <taxon>Eukaryota</taxon>
        <taxon>Metazoa</taxon>
        <taxon>Ecdysozoa</taxon>
        <taxon>Nematoda</taxon>
        <taxon>Chromadorea</taxon>
        <taxon>Rhabditida</taxon>
        <taxon>Spirurina</taxon>
        <taxon>Spiruromorpha</taxon>
        <taxon>Filarioidea</taxon>
        <taxon>Onchocercidae</taxon>
        <taxon>Onchocerca</taxon>
    </lineage>
</organism>
<keyword evidence="3" id="KW-0732">Signal</keyword>
<name>A0A238BU22_9BILA</name>
<keyword evidence="2" id="KW-0472">Membrane</keyword>
<dbReference type="AlphaFoldDB" id="A0A238BU22"/>
<evidence type="ECO:0000313" key="5">
    <source>
        <dbReference type="Proteomes" id="UP000242913"/>
    </source>
</evidence>
<gene>
    <name evidence="4" type="ORF">X798_04950</name>
</gene>
<keyword evidence="5" id="KW-1185">Reference proteome</keyword>